<gene>
    <name evidence="6" type="ordered locus">SVEN_5696</name>
</gene>
<dbReference type="InterPro" id="IPR001296">
    <property type="entry name" value="Glyco_trans_1"/>
</dbReference>
<evidence type="ECO:0000259" key="5">
    <source>
        <dbReference type="Pfam" id="PF00534"/>
    </source>
</evidence>
<organism evidence="6 7">
    <name type="scientific">Streptomyces venezuelae (strain ATCC 10712 / CBS 650.69 / DSM 40230 / JCM 4526 / NBRC 13096 / PD 04745)</name>
    <dbReference type="NCBI Taxonomy" id="953739"/>
    <lineage>
        <taxon>Bacteria</taxon>
        <taxon>Bacillati</taxon>
        <taxon>Actinomycetota</taxon>
        <taxon>Actinomycetes</taxon>
        <taxon>Kitasatosporales</taxon>
        <taxon>Streptomycetaceae</taxon>
        <taxon>Streptomyces</taxon>
    </lineage>
</organism>
<dbReference type="EMBL" id="FR845719">
    <property type="protein sequence ID" value="CCA58982.1"/>
    <property type="molecule type" value="Genomic_DNA"/>
</dbReference>
<dbReference type="Proteomes" id="UP000006854">
    <property type="component" value="Chromosome"/>
</dbReference>
<feature type="domain" description="Glycosyl transferase family 1" evidence="5">
    <location>
        <begin position="228"/>
        <end position="401"/>
    </location>
</feature>
<dbReference type="AlphaFoldDB" id="F2R9D9"/>
<dbReference type="Pfam" id="PF00534">
    <property type="entry name" value="Glycos_transf_1"/>
    <property type="match status" value="1"/>
</dbReference>
<evidence type="ECO:0000256" key="3">
    <source>
        <dbReference type="ARBA" id="ARBA00022679"/>
    </source>
</evidence>
<keyword evidence="2" id="KW-0328">Glycosyltransferase</keyword>
<evidence type="ECO:0000313" key="7">
    <source>
        <dbReference type="Proteomes" id="UP000006854"/>
    </source>
</evidence>
<keyword evidence="7" id="KW-1185">Reference proteome</keyword>
<dbReference type="HOGENOM" id="CLU_047833_0_0_11"/>
<dbReference type="PATRIC" id="fig|953739.5.peg.918"/>
<protein>
    <recommendedName>
        <fullName evidence="1">D-inositol 3-phosphate glycosyltransferase</fullName>
    </recommendedName>
</protein>
<dbReference type="OrthoDB" id="9765330at2"/>
<evidence type="ECO:0000313" key="6">
    <source>
        <dbReference type="EMBL" id="CCA58982.1"/>
    </source>
</evidence>
<evidence type="ECO:0000256" key="1">
    <source>
        <dbReference type="ARBA" id="ARBA00021292"/>
    </source>
</evidence>
<feature type="compositionally biased region" description="Polar residues" evidence="4">
    <location>
        <begin position="443"/>
        <end position="459"/>
    </location>
</feature>
<proteinExistence type="predicted"/>
<dbReference type="KEGG" id="sve:SVEN_5696"/>
<dbReference type="CDD" id="cd03801">
    <property type="entry name" value="GT4_PimA-like"/>
    <property type="match status" value="1"/>
</dbReference>
<feature type="region of interest" description="Disordered" evidence="4">
    <location>
        <begin position="432"/>
        <end position="459"/>
    </location>
</feature>
<sequence length="459" mass="49869">MSPTNALLYCAVNGIANNTNGIGRQTKTFLATLARHHHRLSAHVGAFIPYLAVPEPTPATWGYNEDDLLYARRVVEGLGGKVIILPYDTRRPFWQPDAWRELCVEAARVATHLADRHAKVLAIGVDTPFAGLAHHVGVHPAVEVLLALFSTARITERPRPDPGRVTWEEEAIAAAKLHPRTWVADIGDFLTRHLQGQYGLDPASLRPWPSGLHLTSADLTPPTRTEAERIVRALGIPAGRPVVAAVGRTDHTKGLDVLIEELAPLRDDVHLAMVAVPTDDDRAALLNSYRDRSAELGLSATIVGRYDRDIPRALAAWPDTVTMAVPSRGETLANIVFETALWAQHTGAVVLAPNIDGFPEQITDGHNGLLYDPAPGALTAGLRRALTLTNDERTRLRTAAHSRVVAERNAAEHLAALLATFWQSHTTPVARLHGHPATDARTPRSQAPTSTHQTLEATP</sequence>
<keyword evidence="3 6" id="KW-0808">Transferase</keyword>
<dbReference type="Gene3D" id="3.40.50.2000">
    <property type="entry name" value="Glycogen Phosphorylase B"/>
    <property type="match status" value="1"/>
</dbReference>
<dbReference type="RefSeq" id="WP_015036877.1">
    <property type="nucleotide sequence ID" value="NC_018750.1"/>
</dbReference>
<dbReference type="SUPFAM" id="SSF53756">
    <property type="entry name" value="UDP-Glycosyltransferase/glycogen phosphorylase"/>
    <property type="match status" value="1"/>
</dbReference>
<dbReference type="PANTHER" id="PTHR12526">
    <property type="entry name" value="GLYCOSYLTRANSFERASE"/>
    <property type="match status" value="1"/>
</dbReference>
<evidence type="ECO:0000256" key="2">
    <source>
        <dbReference type="ARBA" id="ARBA00022676"/>
    </source>
</evidence>
<evidence type="ECO:0000256" key="4">
    <source>
        <dbReference type="SAM" id="MobiDB-lite"/>
    </source>
</evidence>
<dbReference type="GO" id="GO:0016757">
    <property type="term" value="F:glycosyltransferase activity"/>
    <property type="evidence" value="ECO:0007669"/>
    <property type="project" value="UniProtKB-KW"/>
</dbReference>
<name>F2R9D9_STRVP</name>
<dbReference type="PANTHER" id="PTHR12526:SF510">
    <property type="entry name" value="D-INOSITOL 3-PHOSPHATE GLYCOSYLTRANSFERASE"/>
    <property type="match status" value="1"/>
</dbReference>
<accession>F2R9D9</accession>
<reference evidence="6 7" key="1">
    <citation type="journal article" date="2011" name="BMC Genomics">
        <title>Genome-wide analysis of the role of GlnR in Streptomyces venezuelae provides new insights into global nitrogen regulation in actinomycetes.</title>
        <authorList>
            <person name="Pullan S.T."/>
            <person name="Bibb M.J."/>
            <person name="Merrick M."/>
        </authorList>
    </citation>
    <scope>NUCLEOTIDE SEQUENCE [LARGE SCALE GENOMIC DNA]</scope>
    <source>
        <strain evidence="6">ATCC 10712</strain>
    </source>
</reference>
<dbReference type="GeneID" id="51866252"/>
<dbReference type="eggNOG" id="COG0438">
    <property type="taxonomic scope" value="Bacteria"/>
</dbReference>
<dbReference type="STRING" id="953739.SVEN_5696"/>